<organism evidence="7 8">
    <name type="scientific">Chitinophaga filiformis</name>
    <name type="common">Myxococcus filiformis</name>
    <name type="synonym">Flexibacter filiformis</name>
    <dbReference type="NCBI Taxonomy" id="104663"/>
    <lineage>
        <taxon>Bacteria</taxon>
        <taxon>Pseudomonadati</taxon>
        <taxon>Bacteroidota</taxon>
        <taxon>Chitinophagia</taxon>
        <taxon>Chitinophagales</taxon>
        <taxon>Chitinophagaceae</taxon>
        <taxon>Chitinophaga</taxon>
    </lineage>
</organism>
<dbReference type="STRING" id="104663.SAMN04488121_102346"/>
<feature type="chain" id="PRO_5011655042" evidence="5">
    <location>
        <begin position="22"/>
        <end position="439"/>
    </location>
</feature>
<evidence type="ECO:0000256" key="1">
    <source>
        <dbReference type="ARBA" id="ARBA00008779"/>
    </source>
</evidence>
<dbReference type="Gene3D" id="3.30.1120.10">
    <property type="match status" value="1"/>
</dbReference>
<evidence type="ECO:0000256" key="4">
    <source>
        <dbReference type="ARBA" id="ARBA00022837"/>
    </source>
</evidence>
<name>A0A1G7MA68_CHIFI</name>
<comment type="similarity">
    <text evidence="1">Belongs to the sulfatase family.</text>
</comment>
<feature type="signal peptide" evidence="5">
    <location>
        <begin position="1"/>
        <end position="21"/>
    </location>
</feature>
<dbReference type="SUPFAM" id="SSF53649">
    <property type="entry name" value="Alkaline phosphatase-like"/>
    <property type="match status" value="1"/>
</dbReference>
<dbReference type="OrthoDB" id="9764377at2"/>
<dbReference type="InterPro" id="IPR050738">
    <property type="entry name" value="Sulfatase"/>
</dbReference>
<dbReference type="GO" id="GO:0004065">
    <property type="term" value="F:arylsulfatase activity"/>
    <property type="evidence" value="ECO:0007669"/>
    <property type="project" value="TreeGrafter"/>
</dbReference>
<evidence type="ECO:0000313" key="8">
    <source>
        <dbReference type="Proteomes" id="UP000199045"/>
    </source>
</evidence>
<evidence type="ECO:0000313" key="7">
    <source>
        <dbReference type="EMBL" id="SDF58637.1"/>
    </source>
</evidence>
<keyword evidence="2" id="KW-0479">Metal-binding</keyword>
<evidence type="ECO:0000259" key="6">
    <source>
        <dbReference type="Pfam" id="PF00884"/>
    </source>
</evidence>
<evidence type="ECO:0000256" key="2">
    <source>
        <dbReference type="ARBA" id="ARBA00022723"/>
    </source>
</evidence>
<dbReference type="PROSITE" id="PS00149">
    <property type="entry name" value="SULFATASE_2"/>
    <property type="match status" value="1"/>
</dbReference>
<evidence type="ECO:0000256" key="3">
    <source>
        <dbReference type="ARBA" id="ARBA00022801"/>
    </source>
</evidence>
<dbReference type="PANTHER" id="PTHR42693">
    <property type="entry name" value="ARYLSULFATASE FAMILY MEMBER"/>
    <property type="match status" value="1"/>
</dbReference>
<dbReference type="PROSITE" id="PS00523">
    <property type="entry name" value="SULFATASE_1"/>
    <property type="match status" value="1"/>
</dbReference>
<keyword evidence="5" id="KW-0732">Signal</keyword>
<proteinExistence type="inferred from homology"/>
<dbReference type="EMBL" id="FNBN01000002">
    <property type="protein sequence ID" value="SDF58637.1"/>
    <property type="molecule type" value="Genomic_DNA"/>
</dbReference>
<dbReference type="AlphaFoldDB" id="A0A1G7MA68"/>
<accession>A0A1G7MA68</accession>
<dbReference type="Proteomes" id="UP000199045">
    <property type="component" value="Unassembled WGS sequence"/>
</dbReference>
<sequence length="439" mass="49032">MRLSGIPLLLALFFCSNTVFSQQRPNVIFVLTDDLGYADLSCYGNPVIKTPFLDRMAGMGVRATNYVVTSPTCSPSRASLLTGRYCTRPNIPLPLAPGSPLGLPATEVTIAEMLKAAGYKTAMVGKWHLGDHQENLPMNQGFDSYFGLLYSHDYRQPYVKSDSTIKLYRNYTPAVVRPHDSTLTQTYTREAIQFIKEQKKDKPFFLYLAHNMPHLPVYFAAHKKNSNLENGGELGAVIAEMDEGLAAIWKILEQQGLADNTIFMFSSDNGPWNDYPSRMSDDSVTKSFHTGYTGVFRGSKATTYEGGVRVPFIAYWKNHTLKGATVHAAMTCLDVLPTLAEWIHCPLPANTVLDGQSIATVLTRNNAPDNHREIYYVHNNIPEVVRQGPWKLRRTKPSGQPVIELFNLNYDPAERVNLSNEHPEIVAKLTALLAQYPVN</sequence>
<dbReference type="InterPro" id="IPR024607">
    <property type="entry name" value="Sulfatase_CS"/>
</dbReference>
<dbReference type="GO" id="GO:0046872">
    <property type="term" value="F:metal ion binding"/>
    <property type="evidence" value="ECO:0007669"/>
    <property type="project" value="UniProtKB-KW"/>
</dbReference>
<dbReference type="InterPro" id="IPR017850">
    <property type="entry name" value="Alkaline_phosphatase_core_sf"/>
</dbReference>
<keyword evidence="4" id="KW-0106">Calcium</keyword>
<dbReference type="Gene3D" id="3.40.720.10">
    <property type="entry name" value="Alkaline Phosphatase, subunit A"/>
    <property type="match status" value="1"/>
</dbReference>
<dbReference type="PANTHER" id="PTHR42693:SF53">
    <property type="entry name" value="ENDO-4-O-SULFATASE"/>
    <property type="match status" value="1"/>
</dbReference>
<evidence type="ECO:0000256" key="5">
    <source>
        <dbReference type="SAM" id="SignalP"/>
    </source>
</evidence>
<reference evidence="8" key="1">
    <citation type="submission" date="2016-10" db="EMBL/GenBank/DDBJ databases">
        <authorList>
            <person name="Varghese N."/>
            <person name="Submissions S."/>
        </authorList>
    </citation>
    <scope>NUCLEOTIDE SEQUENCE [LARGE SCALE GENOMIC DNA]</scope>
    <source>
        <strain evidence="8">DSM 527</strain>
    </source>
</reference>
<feature type="domain" description="Sulfatase N-terminal" evidence="6">
    <location>
        <begin position="25"/>
        <end position="343"/>
    </location>
</feature>
<gene>
    <name evidence="7" type="ORF">SAMN04488121_102346</name>
</gene>
<protein>
    <submittedName>
        <fullName evidence="7">Arylsulfatase A</fullName>
    </submittedName>
</protein>
<keyword evidence="3" id="KW-0378">Hydrolase</keyword>
<dbReference type="InterPro" id="IPR000917">
    <property type="entry name" value="Sulfatase_N"/>
</dbReference>
<dbReference type="Pfam" id="PF00884">
    <property type="entry name" value="Sulfatase"/>
    <property type="match status" value="1"/>
</dbReference>
<dbReference type="RefSeq" id="WP_089830621.1">
    <property type="nucleotide sequence ID" value="NZ_FNBN01000002.1"/>
</dbReference>